<dbReference type="Gene3D" id="1.10.238.10">
    <property type="entry name" value="EF-hand"/>
    <property type="match status" value="2"/>
</dbReference>
<reference evidence="6" key="1">
    <citation type="submission" date="2019-06" db="EMBL/GenBank/DDBJ databases">
        <authorList>
            <person name="Zheng W."/>
        </authorList>
    </citation>
    <scope>NUCLEOTIDE SEQUENCE</scope>
    <source>
        <strain evidence="6">QDHG01</strain>
    </source>
</reference>
<feature type="domain" description="EF-hand" evidence="4">
    <location>
        <begin position="169"/>
        <end position="204"/>
    </location>
</feature>
<keyword evidence="1" id="KW-0479">Metal-binding</keyword>
<dbReference type="SUPFAM" id="SSF47473">
    <property type="entry name" value="EF-hand"/>
    <property type="match status" value="2"/>
</dbReference>
<evidence type="ECO:0000256" key="3">
    <source>
        <dbReference type="ARBA" id="ARBA00022837"/>
    </source>
</evidence>
<keyword evidence="7" id="KW-1185">Reference proteome</keyword>
<dbReference type="Proteomes" id="UP000785679">
    <property type="component" value="Unassembled WGS sequence"/>
</dbReference>
<dbReference type="PROSITE" id="PS00018">
    <property type="entry name" value="EF_HAND_1"/>
    <property type="match status" value="3"/>
</dbReference>
<dbReference type="GO" id="GO:0005509">
    <property type="term" value="F:calcium ion binding"/>
    <property type="evidence" value="ECO:0007669"/>
    <property type="project" value="InterPro"/>
</dbReference>
<evidence type="ECO:0000313" key="6">
    <source>
        <dbReference type="EMBL" id="TNV73865.1"/>
    </source>
</evidence>
<name>A0A8J8SX33_HALGN</name>
<evidence type="ECO:0000256" key="2">
    <source>
        <dbReference type="ARBA" id="ARBA00022737"/>
    </source>
</evidence>
<dbReference type="EMBL" id="RRYP01017942">
    <property type="protein sequence ID" value="TNV73865.1"/>
    <property type="molecule type" value="Genomic_DNA"/>
</dbReference>
<dbReference type="Pfam" id="PF13202">
    <property type="entry name" value="EF-hand_5"/>
    <property type="match status" value="2"/>
</dbReference>
<protein>
    <recommendedName>
        <fullName evidence="4">EF-hand domain-containing protein</fullName>
    </recommendedName>
</protein>
<feature type="domain" description="EF-hand" evidence="4">
    <location>
        <begin position="222"/>
        <end position="252"/>
    </location>
</feature>
<comment type="caution">
    <text evidence="6">The sequence shown here is derived from an EMBL/GenBank/DDBJ whole genome shotgun (WGS) entry which is preliminary data.</text>
</comment>
<dbReference type="SMART" id="SM00054">
    <property type="entry name" value="EFh"/>
    <property type="match status" value="4"/>
</dbReference>
<dbReference type="AlphaFoldDB" id="A0A8J8SX33"/>
<dbReference type="InterPro" id="IPR002048">
    <property type="entry name" value="EF_hand_dom"/>
</dbReference>
<accession>A0A8J8SX33</accession>
<gene>
    <name evidence="5" type="ORF">FGO68_gene2598</name>
    <name evidence="6" type="ORF">FGO68_gene3478</name>
</gene>
<dbReference type="PANTHER" id="PTHR10827">
    <property type="entry name" value="RETICULOCALBIN"/>
    <property type="match status" value="1"/>
</dbReference>
<evidence type="ECO:0000313" key="7">
    <source>
        <dbReference type="Proteomes" id="UP000785679"/>
    </source>
</evidence>
<dbReference type="OrthoDB" id="191686at2759"/>
<keyword evidence="3" id="KW-0106">Calcium</keyword>
<sequence length="315" mass="36106">MAGMPVPHREGIAQFAFAAFRVIDADNSDSIEYSEFSEWVRQSEDLQDFLLRYTGQQTFERAKKRYIELCNFFKGVFEKNSIDFLGDRYVTMIELKKELKGALKEIAPAIREKLFVILDYDQKGAVSEAEYFNVMRPWASFSATDINNDNELDAGELKTLIWLVDEVEPSEARVQRDLKLIDADGSGTIDRLEYIQYLAAPDTSTPGIGGGGAGRDPLDYSLKSMFDKSDMDKDGLLNLDEMNHLLIENYFMEEFRAKLEDPMIQKFIRNLARELVTKLDVRKEGGVDWAEFKISFKNASTDKIETVKQYIIKNT</sequence>
<organism evidence="6 7">
    <name type="scientific">Halteria grandinella</name>
    <dbReference type="NCBI Taxonomy" id="5974"/>
    <lineage>
        <taxon>Eukaryota</taxon>
        <taxon>Sar</taxon>
        <taxon>Alveolata</taxon>
        <taxon>Ciliophora</taxon>
        <taxon>Intramacronucleata</taxon>
        <taxon>Spirotrichea</taxon>
        <taxon>Stichotrichia</taxon>
        <taxon>Sporadotrichida</taxon>
        <taxon>Halteriidae</taxon>
        <taxon>Halteria</taxon>
    </lineage>
</organism>
<feature type="domain" description="EF-hand" evidence="4">
    <location>
        <begin position="11"/>
        <end position="46"/>
    </location>
</feature>
<dbReference type="PANTHER" id="PTHR10827:SF98">
    <property type="entry name" value="45 KDA CALCIUM-BINDING PROTEIN"/>
    <property type="match status" value="1"/>
</dbReference>
<evidence type="ECO:0000313" key="5">
    <source>
        <dbReference type="EMBL" id="TNV71001.1"/>
    </source>
</evidence>
<keyword evidence="2" id="KW-0677">Repeat</keyword>
<proteinExistence type="predicted"/>
<dbReference type="EMBL" id="RRYP01031208">
    <property type="protein sequence ID" value="TNV71001.1"/>
    <property type="molecule type" value="Genomic_DNA"/>
</dbReference>
<evidence type="ECO:0000256" key="1">
    <source>
        <dbReference type="ARBA" id="ARBA00022723"/>
    </source>
</evidence>
<evidence type="ECO:0000259" key="4">
    <source>
        <dbReference type="PROSITE" id="PS50222"/>
    </source>
</evidence>
<dbReference type="PROSITE" id="PS50222">
    <property type="entry name" value="EF_HAND_2"/>
    <property type="match status" value="3"/>
</dbReference>
<dbReference type="InterPro" id="IPR018247">
    <property type="entry name" value="EF_Hand_1_Ca_BS"/>
</dbReference>
<dbReference type="InterPro" id="IPR011992">
    <property type="entry name" value="EF-hand-dom_pair"/>
</dbReference>